<dbReference type="NCBIfam" id="NF047832">
    <property type="entry name" value="caspase_w_EACC1"/>
    <property type="match status" value="1"/>
</dbReference>
<gene>
    <name evidence="3" type="ORF">ACFFQA_24285</name>
</gene>
<dbReference type="Pfam" id="PF00656">
    <property type="entry name" value="Peptidase_C14"/>
    <property type="match status" value="1"/>
</dbReference>
<accession>A0ABV6A318</accession>
<dbReference type="Gene3D" id="1.25.40.10">
    <property type="entry name" value="Tetratricopeptide repeat domain"/>
    <property type="match status" value="1"/>
</dbReference>
<sequence>MTRLPDPERSRAVLVGTSRFDHLPDLPAVRNNLSDLARILTAPTGTGLRHCAVVSDEDDLAVVGAKLEDAAEQAEDVLLVYYSGHGLLDERGELHLTVPSSDPRRLRWTGLPFTRVKEVLADARGRNRVLVLDCCFSGRAIEEFMSDEGTVVSGQLDIDGTYTLTATPRNRPAMAPVGATHTTFSGELITLLDKGVPDGPELLTLGEVYRRLLWTFTSRNLPRPQQRGTRTADLLALVPNRALGPASPASPADPAEQARRHAELAADRARVLGPDHPETLAAREAHAKWVGLAGDPAEAARLHAALLADRTRIGRFPRRVGRSRPDGTGSG</sequence>
<dbReference type="EMBL" id="JBHLZU010000019">
    <property type="protein sequence ID" value="MFB9907065.1"/>
    <property type="molecule type" value="Genomic_DNA"/>
</dbReference>
<organism evidence="3 4">
    <name type="scientific">Allokutzneria oryzae</name>
    <dbReference type="NCBI Taxonomy" id="1378989"/>
    <lineage>
        <taxon>Bacteria</taxon>
        <taxon>Bacillati</taxon>
        <taxon>Actinomycetota</taxon>
        <taxon>Actinomycetes</taxon>
        <taxon>Pseudonocardiales</taxon>
        <taxon>Pseudonocardiaceae</taxon>
        <taxon>Allokutzneria</taxon>
    </lineage>
</organism>
<feature type="region of interest" description="Disordered" evidence="1">
    <location>
        <begin position="242"/>
        <end position="264"/>
    </location>
</feature>
<name>A0ABV6A318_9PSEU</name>
<evidence type="ECO:0000313" key="4">
    <source>
        <dbReference type="Proteomes" id="UP001589693"/>
    </source>
</evidence>
<evidence type="ECO:0000256" key="1">
    <source>
        <dbReference type="SAM" id="MobiDB-lite"/>
    </source>
</evidence>
<dbReference type="RefSeq" id="WP_377856519.1">
    <property type="nucleotide sequence ID" value="NZ_JBHLZU010000019.1"/>
</dbReference>
<dbReference type="Proteomes" id="UP001589693">
    <property type="component" value="Unassembled WGS sequence"/>
</dbReference>
<keyword evidence="4" id="KW-1185">Reference proteome</keyword>
<feature type="compositionally biased region" description="Low complexity" evidence="1">
    <location>
        <begin position="245"/>
        <end position="255"/>
    </location>
</feature>
<feature type="domain" description="Peptidase C14 caspase" evidence="2">
    <location>
        <begin position="10"/>
        <end position="189"/>
    </location>
</feature>
<comment type="caution">
    <text evidence="3">The sequence shown here is derived from an EMBL/GenBank/DDBJ whole genome shotgun (WGS) entry which is preliminary data.</text>
</comment>
<dbReference type="InterPro" id="IPR011600">
    <property type="entry name" value="Pept_C14_caspase"/>
</dbReference>
<proteinExistence type="predicted"/>
<evidence type="ECO:0000313" key="3">
    <source>
        <dbReference type="EMBL" id="MFB9907065.1"/>
    </source>
</evidence>
<evidence type="ECO:0000259" key="2">
    <source>
        <dbReference type="Pfam" id="PF00656"/>
    </source>
</evidence>
<reference evidence="3 4" key="1">
    <citation type="submission" date="2024-09" db="EMBL/GenBank/DDBJ databases">
        <authorList>
            <person name="Sun Q."/>
            <person name="Mori K."/>
        </authorList>
    </citation>
    <scope>NUCLEOTIDE SEQUENCE [LARGE SCALE GENOMIC DNA]</scope>
    <source>
        <strain evidence="3 4">TBRC 7907</strain>
    </source>
</reference>
<dbReference type="SUPFAM" id="SSF52129">
    <property type="entry name" value="Caspase-like"/>
    <property type="match status" value="1"/>
</dbReference>
<dbReference type="Gene3D" id="3.40.50.1460">
    <property type="match status" value="1"/>
</dbReference>
<dbReference type="InterPro" id="IPR011990">
    <property type="entry name" value="TPR-like_helical_dom_sf"/>
</dbReference>
<dbReference type="InterPro" id="IPR029030">
    <property type="entry name" value="Caspase-like_dom_sf"/>
</dbReference>
<protein>
    <submittedName>
        <fullName evidence="3">Caspase domain-containing protein</fullName>
    </submittedName>
</protein>